<dbReference type="SUPFAM" id="SSF55874">
    <property type="entry name" value="ATPase domain of HSP90 chaperone/DNA topoisomerase II/histidine kinase"/>
    <property type="match status" value="1"/>
</dbReference>
<comment type="catalytic activity">
    <reaction evidence="1">
        <text>ATP + protein L-histidine = ADP + protein N-phospho-L-histidine.</text>
        <dbReference type="EC" id="2.7.13.3"/>
    </reaction>
</comment>
<keyword evidence="6" id="KW-1133">Transmembrane helix</keyword>
<dbReference type="Pfam" id="PF00072">
    <property type="entry name" value="Response_reg"/>
    <property type="match status" value="2"/>
</dbReference>
<dbReference type="InterPro" id="IPR003594">
    <property type="entry name" value="HATPase_dom"/>
</dbReference>
<feature type="transmembrane region" description="Helical" evidence="6">
    <location>
        <begin position="59"/>
        <end position="76"/>
    </location>
</feature>
<dbReference type="SMART" id="SM00448">
    <property type="entry name" value="REC"/>
    <property type="match status" value="2"/>
</dbReference>
<dbReference type="PROSITE" id="PS50109">
    <property type="entry name" value="HIS_KIN"/>
    <property type="match status" value="1"/>
</dbReference>
<feature type="domain" description="Histidine kinase" evidence="7">
    <location>
        <begin position="293"/>
        <end position="509"/>
    </location>
</feature>
<feature type="transmembrane region" description="Helical" evidence="6">
    <location>
        <begin position="7"/>
        <end position="24"/>
    </location>
</feature>
<dbReference type="PANTHER" id="PTHR45339:SF1">
    <property type="entry name" value="HYBRID SIGNAL TRANSDUCTION HISTIDINE KINASE J"/>
    <property type="match status" value="1"/>
</dbReference>
<feature type="transmembrane region" description="Helical" evidence="6">
    <location>
        <begin position="88"/>
        <end position="111"/>
    </location>
</feature>
<evidence type="ECO:0000313" key="9">
    <source>
        <dbReference type="EMBL" id="MDM1696490.1"/>
    </source>
</evidence>
<evidence type="ECO:0000259" key="7">
    <source>
        <dbReference type="PROSITE" id="PS50109"/>
    </source>
</evidence>
<organism evidence="9 10">
    <name type="scientific">Thiopseudomonas alkaliphila</name>
    <dbReference type="NCBI Taxonomy" id="1697053"/>
    <lineage>
        <taxon>Bacteria</taxon>
        <taxon>Pseudomonadati</taxon>
        <taxon>Pseudomonadota</taxon>
        <taxon>Gammaproteobacteria</taxon>
        <taxon>Pseudomonadales</taxon>
        <taxon>Pseudomonadaceae</taxon>
        <taxon>Thiopseudomonas</taxon>
    </lineage>
</organism>
<dbReference type="SMART" id="SM00387">
    <property type="entry name" value="HATPase_c"/>
    <property type="match status" value="1"/>
</dbReference>
<gene>
    <name evidence="9" type="ORF">HX099_07420</name>
</gene>
<feature type="transmembrane region" description="Helical" evidence="6">
    <location>
        <begin position="239"/>
        <end position="260"/>
    </location>
</feature>
<dbReference type="Gene3D" id="3.40.50.2300">
    <property type="match status" value="2"/>
</dbReference>
<keyword evidence="6" id="KW-0812">Transmembrane</keyword>
<dbReference type="InterPro" id="IPR005467">
    <property type="entry name" value="His_kinase_dom"/>
</dbReference>
<dbReference type="InterPro" id="IPR011623">
    <property type="entry name" value="7TMR_DISM_rcpt_extracell_dom1"/>
</dbReference>
<dbReference type="GO" id="GO:0071474">
    <property type="term" value="P:cellular hyperosmotic response"/>
    <property type="evidence" value="ECO:0007669"/>
    <property type="project" value="TreeGrafter"/>
</dbReference>
<feature type="transmembrane region" description="Helical" evidence="6">
    <location>
        <begin position="210"/>
        <end position="233"/>
    </location>
</feature>
<reference evidence="9" key="2">
    <citation type="journal article" date="2022" name="Sci. Total Environ.">
        <title>Prevalence, transmission, and molecular epidemiology of tet(X)-positive bacteria among humans, animals, and environmental niches in China: An epidemiological, and genomic-based study.</title>
        <authorList>
            <person name="Dong N."/>
            <person name="Zeng Y."/>
            <person name="Cai C."/>
            <person name="Sun C."/>
            <person name="Lu J."/>
            <person name="Liu C."/>
            <person name="Zhou H."/>
            <person name="Sun Q."/>
            <person name="Shu L."/>
            <person name="Wang H."/>
            <person name="Wang Y."/>
            <person name="Wang S."/>
            <person name="Wu C."/>
            <person name="Chan E.W."/>
            <person name="Chen G."/>
            <person name="Shen Z."/>
            <person name="Chen S."/>
            <person name="Zhang R."/>
        </authorList>
    </citation>
    <scope>NUCLEOTIDE SEQUENCE</scope>
    <source>
        <strain evidence="9">DF46-2-2</strain>
    </source>
</reference>
<proteinExistence type="predicted"/>
<dbReference type="GO" id="GO:0000155">
    <property type="term" value="F:phosphorelay sensor kinase activity"/>
    <property type="evidence" value="ECO:0007669"/>
    <property type="project" value="InterPro"/>
</dbReference>
<evidence type="ECO:0000256" key="1">
    <source>
        <dbReference type="ARBA" id="ARBA00000085"/>
    </source>
</evidence>
<feature type="transmembrane region" description="Helical" evidence="6">
    <location>
        <begin position="155"/>
        <end position="171"/>
    </location>
</feature>
<evidence type="ECO:0000256" key="4">
    <source>
        <dbReference type="ARBA" id="ARBA00023012"/>
    </source>
</evidence>
<name>A0AAW7DT08_9GAMM</name>
<dbReference type="InterPro" id="IPR011006">
    <property type="entry name" value="CheY-like_superfamily"/>
</dbReference>
<evidence type="ECO:0000256" key="3">
    <source>
        <dbReference type="ARBA" id="ARBA00022553"/>
    </source>
</evidence>
<feature type="transmembrane region" description="Helical" evidence="6">
    <location>
        <begin position="123"/>
        <end position="143"/>
    </location>
</feature>
<dbReference type="InterPro" id="IPR003661">
    <property type="entry name" value="HisK_dim/P_dom"/>
</dbReference>
<evidence type="ECO:0000256" key="5">
    <source>
        <dbReference type="PROSITE-ProRule" id="PRU00169"/>
    </source>
</evidence>
<feature type="domain" description="Response regulatory" evidence="8">
    <location>
        <begin position="668"/>
        <end position="787"/>
    </location>
</feature>
<dbReference type="PROSITE" id="PS50110">
    <property type="entry name" value="RESPONSE_REGULATORY"/>
    <property type="match status" value="2"/>
</dbReference>
<comment type="caution">
    <text evidence="5">Lacks conserved residue(s) required for the propagation of feature annotation.</text>
</comment>
<sequence length="788" mass="88723">MTNYRHTIGFYGITLLCSALYLLLLTPELITFNSISSFELPDERLRAVTFQEILSNSPLLKGFLLGTGAILTAYNLTRLIMNRNFQYLWLILIQLMQIVFLLSLSDTFSFWHHPSFNAYNYDFHFPAIIIFTLTQLLALHITYNQHDFSQAYKHLIVHLALTALLAILMLVSEHSLISTLSFLLLTCFTLYPAVLFFIHASSRPYPPAFLLASGLLMLNLPLLLSWPLLSISISNTLNIFILISLLCIPFTGYLLSLALTTHDYNLLLKRYKKLQHTDMQQTYRKAQSELLAQLSHEVRTPMNGVLGMVGLLLDTPLSIKQREYASGINRASNELLSLINGVLDISHLQSNQIELHLAQFELNALLSDCLEAFANQAREQQVDLVNFTQPQVPRLAHGDPMRLRQVILSLLNSAFQRTQQAEIIVTVTIKSNDTLCVSVQSYGQPLTTEEQALVTQLPLFMRPQLNQEAVRKYLGLAIAHHLTRLMHGSLSYEQDQHSSTLTLVVPLVFVPNKISENSMMDLLNDQALLIVEPNLVCRQILVQQCQEWGMNVFSSATALEALAILRTQANLQQKIHVLLITKELADLTGLELAVRIQEEQDLAHECRLILLSNSSPNSIDARNAGINYVLLKPVSSYTLKATLADAFAGQQPYKAAPQQSLPSRESMRVLVVEDNAISTKVIAGLLKKLSITCDSARSGEQALNLLKSKPYDLVLMDCQMPTLDGFKTTELWRIYERKHNLKPLPIIALTAHVLDEYKEQAIASGMNGHLAKPIDFNELNQLIDNYSR</sequence>
<feature type="modified residue" description="4-aspartylphosphate" evidence="5">
    <location>
        <position position="717"/>
    </location>
</feature>
<dbReference type="SUPFAM" id="SSF47384">
    <property type="entry name" value="Homodimeric domain of signal transducing histidine kinase"/>
    <property type="match status" value="1"/>
</dbReference>
<keyword evidence="4" id="KW-0902">Two-component regulatory system</keyword>
<dbReference type="CDD" id="cd00156">
    <property type="entry name" value="REC"/>
    <property type="match status" value="1"/>
</dbReference>
<accession>A0AAW7DT08</accession>
<keyword evidence="3 5" id="KW-0597">Phosphoprotein</keyword>
<dbReference type="Pfam" id="PF07695">
    <property type="entry name" value="7TMR-DISM_7TM"/>
    <property type="match status" value="1"/>
</dbReference>
<feature type="domain" description="Response regulatory" evidence="8">
    <location>
        <begin position="527"/>
        <end position="647"/>
    </location>
</feature>
<protein>
    <recommendedName>
        <fullName evidence="2">histidine kinase</fullName>
        <ecNumber evidence="2">2.7.13.3</ecNumber>
    </recommendedName>
</protein>
<dbReference type="InterPro" id="IPR036890">
    <property type="entry name" value="HATPase_C_sf"/>
</dbReference>
<dbReference type="InterPro" id="IPR001789">
    <property type="entry name" value="Sig_transdc_resp-reg_receiver"/>
</dbReference>
<dbReference type="CDD" id="cd00082">
    <property type="entry name" value="HisKA"/>
    <property type="match status" value="1"/>
</dbReference>
<dbReference type="EC" id="2.7.13.3" evidence="2"/>
<dbReference type="SUPFAM" id="SSF52172">
    <property type="entry name" value="CheY-like"/>
    <property type="match status" value="2"/>
</dbReference>
<evidence type="ECO:0000313" key="10">
    <source>
        <dbReference type="Proteomes" id="UP001173465"/>
    </source>
</evidence>
<dbReference type="Gene3D" id="3.30.565.10">
    <property type="entry name" value="Histidine kinase-like ATPase, C-terminal domain"/>
    <property type="match status" value="1"/>
</dbReference>
<keyword evidence="6" id="KW-0472">Membrane</keyword>
<evidence type="ECO:0000256" key="6">
    <source>
        <dbReference type="SAM" id="Phobius"/>
    </source>
</evidence>
<feature type="transmembrane region" description="Helical" evidence="6">
    <location>
        <begin position="177"/>
        <end position="198"/>
    </location>
</feature>
<comment type="caution">
    <text evidence="9">The sequence shown here is derived from an EMBL/GenBank/DDBJ whole genome shotgun (WGS) entry which is preliminary data.</text>
</comment>
<dbReference type="EMBL" id="JACANB010000004">
    <property type="protein sequence ID" value="MDM1696490.1"/>
    <property type="molecule type" value="Genomic_DNA"/>
</dbReference>
<dbReference type="CDD" id="cd17546">
    <property type="entry name" value="REC_hyHK_CKI1_RcsC-like"/>
    <property type="match status" value="1"/>
</dbReference>
<evidence type="ECO:0000256" key="2">
    <source>
        <dbReference type="ARBA" id="ARBA00012438"/>
    </source>
</evidence>
<dbReference type="SMART" id="SM00388">
    <property type="entry name" value="HisKA"/>
    <property type="match status" value="1"/>
</dbReference>
<dbReference type="InterPro" id="IPR036097">
    <property type="entry name" value="HisK_dim/P_sf"/>
</dbReference>
<dbReference type="Gene3D" id="1.10.287.130">
    <property type="match status" value="1"/>
</dbReference>
<dbReference type="RefSeq" id="WP_286593812.1">
    <property type="nucleotide sequence ID" value="NZ_JACANB010000004.1"/>
</dbReference>
<dbReference type="Proteomes" id="UP001173465">
    <property type="component" value="Unassembled WGS sequence"/>
</dbReference>
<dbReference type="PANTHER" id="PTHR45339">
    <property type="entry name" value="HYBRID SIGNAL TRANSDUCTION HISTIDINE KINASE J"/>
    <property type="match status" value="1"/>
</dbReference>
<dbReference type="Pfam" id="PF00512">
    <property type="entry name" value="HisKA"/>
    <property type="match status" value="1"/>
</dbReference>
<dbReference type="Pfam" id="PF02518">
    <property type="entry name" value="HATPase_c"/>
    <property type="match status" value="1"/>
</dbReference>
<dbReference type="AlphaFoldDB" id="A0AAW7DT08"/>
<evidence type="ECO:0000259" key="8">
    <source>
        <dbReference type="PROSITE" id="PS50110"/>
    </source>
</evidence>
<reference evidence="9" key="1">
    <citation type="submission" date="2020-06" db="EMBL/GenBank/DDBJ databases">
        <authorList>
            <person name="Dong N."/>
        </authorList>
    </citation>
    <scope>NUCLEOTIDE SEQUENCE</scope>
    <source>
        <strain evidence="9">DF46-2-2</strain>
    </source>
</reference>